<gene>
    <name evidence="4" type="ORF">APUU_11672S</name>
</gene>
<keyword evidence="2" id="KW-1133">Transmembrane helix</keyword>
<dbReference type="RefSeq" id="XP_041551038.1">
    <property type="nucleotide sequence ID" value="XM_041697788.1"/>
</dbReference>
<evidence type="ECO:0000256" key="1">
    <source>
        <dbReference type="SAM" id="MobiDB-lite"/>
    </source>
</evidence>
<sequence length="844" mass="92152">MHSLRALWTKTSGDGWRRIALVNTIAVALFTLFVVILLALSTSQSRGGLDSNLIFFNGDCARSATLNLWLHLLLNACSTGVIASSNFFMQVLSSPTRSEVDEAHRKESKLAIGVPSLSNLFHVARFKGVCWLLFFASSFPIHLFFNSAIFATKYKGAGFHLSIAADAFIDGAQYSGPGAVLWHAGAPDAGPATSPEGTGYGSVVNVTQYFDQGDEVAKNIEFAARSSRRWKRLDVPECLSQYMHCNSHDKMRDVVWVVKSHNSSGNFMNPSNSSLGWRSTDVLHEMGLVNAAFWNDLGPRNANNSLWFAANCSTSVFFKKDTQTIEGCYQSCSSATGNSAAKLDSRLAESIPSSYTFNFLPGLDGYTEEELSQMYWPGLIDQSAATLDLEYCLAEEVSTTCKVGLSNKILLAVLVCLLVKAALCVAVLFTMPDKDPLVVPGDAVASFIRSADKFTAGWCTLDRKRESKRSVARTCAAGKTTPVQWHAAPSRRWASAIPPLVWLRSYGLFITDIIFVGIMFGVAQKSSPLGSRDQTFSASATNGLLSTKGYAPEELLSCVVTANLPQLLLSLSYFVYNSLFTRLCTEKEWNSYAVEYRPLRVTRPRGQQRSTYRLQLPYRYSIPLIVVSVLLHWLVSNSLYVFVLEGGYYWLEGTVQDSSAETGLSDDAYIGIGYSTIALLSIFVAAAFLAFIPLVLTAMSFKSPMPLGASNSLVISAACHVPVLEDTQSSSDSTAESQFVPVSSAEDNNDQSASNNGPGPEQGPQEGPGSEILEMQRLLTPDGRASSNGRTETLTLDKDRYLLEASQKPLRWGAVKTPVSCNHHLSFGTRDHGVEEPVEGQLYQ</sequence>
<keyword evidence="2" id="KW-0812">Transmembrane</keyword>
<feature type="region of interest" description="Disordered" evidence="1">
    <location>
        <begin position="727"/>
        <end position="769"/>
    </location>
</feature>
<dbReference type="Proteomes" id="UP000654913">
    <property type="component" value="Chromosome 1"/>
</dbReference>
<evidence type="ECO:0000256" key="2">
    <source>
        <dbReference type="SAM" id="Phobius"/>
    </source>
</evidence>
<dbReference type="GeneID" id="64968849"/>
<proteinExistence type="predicted"/>
<dbReference type="PANTHER" id="PTHR35395">
    <property type="entry name" value="DUF6536 DOMAIN-CONTAINING PROTEIN"/>
    <property type="match status" value="1"/>
</dbReference>
<dbReference type="KEGG" id="apuu:APUU_11672S"/>
<accession>A0A7R7XCK3</accession>
<feature type="compositionally biased region" description="Polar residues" evidence="1">
    <location>
        <begin position="727"/>
        <end position="741"/>
    </location>
</feature>
<feature type="transmembrane region" description="Helical" evidence="2">
    <location>
        <begin position="20"/>
        <end position="40"/>
    </location>
</feature>
<feature type="transmembrane region" description="Helical" evidence="2">
    <location>
        <begin position="126"/>
        <end position="145"/>
    </location>
</feature>
<dbReference type="InterPro" id="IPR046623">
    <property type="entry name" value="DUF6536"/>
</dbReference>
<keyword evidence="5" id="KW-1185">Reference proteome</keyword>
<keyword evidence="2" id="KW-0472">Membrane</keyword>
<dbReference type="OrthoDB" id="5429634at2759"/>
<evidence type="ECO:0000259" key="3">
    <source>
        <dbReference type="Pfam" id="PF20163"/>
    </source>
</evidence>
<feature type="transmembrane region" description="Helical" evidence="2">
    <location>
        <begin position="622"/>
        <end position="651"/>
    </location>
</feature>
<dbReference type="AlphaFoldDB" id="A0A7R7XCK3"/>
<evidence type="ECO:0000313" key="5">
    <source>
        <dbReference type="Proteomes" id="UP000654913"/>
    </source>
</evidence>
<reference evidence="4" key="1">
    <citation type="submission" date="2021-01" db="EMBL/GenBank/DDBJ databases">
        <authorList>
            <consortium name="Aspergillus puulaauensis MK2 genome sequencing consortium"/>
            <person name="Kazuki M."/>
            <person name="Futagami T."/>
        </authorList>
    </citation>
    <scope>NUCLEOTIDE SEQUENCE</scope>
    <source>
        <strain evidence="4">MK2</strain>
    </source>
</reference>
<dbReference type="PANTHER" id="PTHR35395:SF1">
    <property type="entry name" value="DUF6536 DOMAIN-CONTAINING PROTEIN"/>
    <property type="match status" value="1"/>
</dbReference>
<dbReference type="EMBL" id="AP024443">
    <property type="protein sequence ID" value="BCS18844.1"/>
    <property type="molecule type" value="Genomic_DNA"/>
</dbReference>
<feature type="domain" description="DUF6536" evidence="3">
    <location>
        <begin position="16"/>
        <end position="154"/>
    </location>
</feature>
<protein>
    <recommendedName>
        <fullName evidence="3">DUF6536 domain-containing protein</fullName>
    </recommendedName>
</protein>
<reference evidence="4" key="2">
    <citation type="submission" date="2021-02" db="EMBL/GenBank/DDBJ databases">
        <title>Aspergillus puulaauensis MK2 genome sequence.</title>
        <authorList>
            <person name="Futagami T."/>
            <person name="Mori K."/>
            <person name="Kadooka C."/>
            <person name="Tanaka T."/>
        </authorList>
    </citation>
    <scope>NUCLEOTIDE SEQUENCE</scope>
    <source>
        <strain evidence="4">MK2</strain>
    </source>
</reference>
<feature type="compositionally biased region" description="Low complexity" evidence="1">
    <location>
        <begin position="757"/>
        <end position="769"/>
    </location>
</feature>
<evidence type="ECO:0000313" key="4">
    <source>
        <dbReference type="EMBL" id="BCS18844.1"/>
    </source>
</evidence>
<feature type="transmembrane region" description="Helical" evidence="2">
    <location>
        <begin position="409"/>
        <end position="431"/>
    </location>
</feature>
<organism evidence="4 5">
    <name type="scientific">Aspergillus puulaauensis</name>
    <dbReference type="NCBI Taxonomy" id="1220207"/>
    <lineage>
        <taxon>Eukaryota</taxon>
        <taxon>Fungi</taxon>
        <taxon>Dikarya</taxon>
        <taxon>Ascomycota</taxon>
        <taxon>Pezizomycotina</taxon>
        <taxon>Eurotiomycetes</taxon>
        <taxon>Eurotiomycetidae</taxon>
        <taxon>Eurotiales</taxon>
        <taxon>Aspergillaceae</taxon>
        <taxon>Aspergillus</taxon>
    </lineage>
</organism>
<name>A0A7R7XCK3_9EURO</name>
<dbReference type="Pfam" id="PF20163">
    <property type="entry name" value="DUF6536"/>
    <property type="match status" value="1"/>
</dbReference>
<feature type="transmembrane region" description="Helical" evidence="2">
    <location>
        <begin position="501"/>
        <end position="523"/>
    </location>
</feature>
<feature type="transmembrane region" description="Helical" evidence="2">
    <location>
        <begin position="671"/>
        <end position="696"/>
    </location>
</feature>